<dbReference type="AlphaFoldDB" id="A0A4Y6UA99"/>
<feature type="transmembrane region" description="Helical" evidence="7">
    <location>
        <begin position="259"/>
        <end position="280"/>
    </location>
</feature>
<proteinExistence type="predicted"/>
<keyword evidence="2" id="KW-0813">Transport</keyword>
<feature type="transmembrane region" description="Helical" evidence="7">
    <location>
        <begin position="88"/>
        <end position="113"/>
    </location>
</feature>
<sequence>MGTDVSEETKPVSPTRTVLPVVMFNLLVYFVIGLPNAVIGALFVGETLGYDTAMVGTTITLQYLGTLSTRLVAGQLVDKHGPKPILKWGMFACTIAGLLMILAALIAQFHGVIDPTTREHVLFGIAPDGHHTHGFWCQIALGVAWLSRLFIGWAESWTATSVTTWNMRRVGPKHTSVAISWNGVTSYGGMTLGAMLGKALANMALGHGMVGLCPVGVLSTLLAVGGLTALILPIPVYKAIPPLPRKGAPMSFFKALRKVFPFGTGLAAGSVGFGTIIGFLAPYLDSNKWSSVYGWSMGAFAIIFIAVRMIWSDEIDRRGGMPVAVLSLLTEGLAALTFLVSAYMNLHGIAGAPYVVILGAALMGAGFSLLFPSLGTMAVKTAGPEYSGILLAAYSIFTDATIFVTGPSLGSVKDIFGRLLGNQELGWICLFALGAFICFLGIVLMKVFLKLSGKESAPVI</sequence>
<accession>A0A4Y6UA99</accession>
<name>A0A4Y6UA99_9PROT</name>
<keyword evidence="3" id="KW-1003">Cell membrane</keyword>
<evidence type="ECO:0000313" key="9">
    <source>
        <dbReference type="Proteomes" id="UP000318709"/>
    </source>
</evidence>
<keyword evidence="5 7" id="KW-1133">Transmembrane helix</keyword>
<dbReference type="GO" id="GO:0005886">
    <property type="term" value="C:plasma membrane"/>
    <property type="evidence" value="ECO:0007669"/>
    <property type="project" value="UniProtKB-SubCell"/>
</dbReference>
<feature type="transmembrane region" description="Helical" evidence="7">
    <location>
        <begin position="216"/>
        <end position="238"/>
    </location>
</feature>
<protein>
    <submittedName>
        <fullName evidence="8">MFS transporter</fullName>
    </submittedName>
</protein>
<dbReference type="PANTHER" id="PTHR23517:SF13">
    <property type="entry name" value="MAJOR FACILITATOR SUPERFAMILY MFS_1"/>
    <property type="match status" value="1"/>
</dbReference>
<dbReference type="Gene3D" id="1.20.1250.20">
    <property type="entry name" value="MFS general substrate transporter like domains"/>
    <property type="match status" value="2"/>
</dbReference>
<dbReference type="InterPro" id="IPR011701">
    <property type="entry name" value="MFS"/>
</dbReference>
<evidence type="ECO:0000256" key="4">
    <source>
        <dbReference type="ARBA" id="ARBA00022692"/>
    </source>
</evidence>
<dbReference type="Proteomes" id="UP000318709">
    <property type="component" value="Chromosome"/>
</dbReference>
<dbReference type="SUPFAM" id="SSF103473">
    <property type="entry name" value="MFS general substrate transporter"/>
    <property type="match status" value="1"/>
</dbReference>
<organism evidence="8 9">
    <name type="scientific">Formicincola oecophyllae</name>
    <dbReference type="NCBI Taxonomy" id="2558361"/>
    <lineage>
        <taxon>Bacteria</taxon>
        <taxon>Pseudomonadati</taxon>
        <taxon>Pseudomonadota</taxon>
        <taxon>Alphaproteobacteria</taxon>
        <taxon>Acetobacterales</taxon>
        <taxon>Acetobacteraceae</taxon>
        <taxon>Formicincola</taxon>
    </lineage>
</organism>
<dbReference type="EMBL" id="CP038231">
    <property type="protein sequence ID" value="QDH13301.1"/>
    <property type="molecule type" value="Genomic_DNA"/>
</dbReference>
<dbReference type="PANTHER" id="PTHR23517">
    <property type="entry name" value="RESISTANCE PROTEIN MDTM, PUTATIVE-RELATED-RELATED"/>
    <property type="match status" value="1"/>
</dbReference>
<evidence type="ECO:0000256" key="7">
    <source>
        <dbReference type="SAM" id="Phobius"/>
    </source>
</evidence>
<evidence type="ECO:0000256" key="5">
    <source>
        <dbReference type="ARBA" id="ARBA00022989"/>
    </source>
</evidence>
<dbReference type="KEGG" id="swf:E3E12_02760"/>
<evidence type="ECO:0000256" key="6">
    <source>
        <dbReference type="ARBA" id="ARBA00023136"/>
    </source>
</evidence>
<keyword evidence="6 7" id="KW-0472">Membrane</keyword>
<evidence type="ECO:0000256" key="3">
    <source>
        <dbReference type="ARBA" id="ARBA00022475"/>
    </source>
</evidence>
<feature type="transmembrane region" description="Helical" evidence="7">
    <location>
        <begin position="175"/>
        <end position="196"/>
    </location>
</feature>
<evidence type="ECO:0000256" key="1">
    <source>
        <dbReference type="ARBA" id="ARBA00004651"/>
    </source>
</evidence>
<evidence type="ECO:0000313" key="8">
    <source>
        <dbReference type="EMBL" id="QDH13301.1"/>
    </source>
</evidence>
<feature type="transmembrane region" description="Helical" evidence="7">
    <location>
        <begin position="20"/>
        <end position="44"/>
    </location>
</feature>
<comment type="subcellular location">
    <subcellularLocation>
        <location evidence="1">Cell membrane</location>
        <topology evidence="1">Multi-pass membrane protein</topology>
    </subcellularLocation>
</comment>
<reference evidence="8 9" key="1">
    <citation type="submission" date="2019-03" db="EMBL/GenBank/DDBJ databases">
        <title>The complete genome sequence of Swingsia_sp. F3b2 LMG30590(T).</title>
        <authorList>
            <person name="Chua K.-O."/>
            <person name="Chan K.-G."/>
            <person name="See-Too W.-S."/>
        </authorList>
    </citation>
    <scope>NUCLEOTIDE SEQUENCE [LARGE SCALE GENOMIC DNA]</scope>
    <source>
        <strain evidence="8 9">F3b2</strain>
    </source>
</reference>
<keyword evidence="9" id="KW-1185">Reference proteome</keyword>
<gene>
    <name evidence="8" type="ORF">E3E12_02760</name>
</gene>
<dbReference type="GO" id="GO:0022857">
    <property type="term" value="F:transmembrane transporter activity"/>
    <property type="evidence" value="ECO:0007669"/>
    <property type="project" value="InterPro"/>
</dbReference>
<keyword evidence="4 7" id="KW-0812">Transmembrane</keyword>
<feature type="transmembrane region" description="Helical" evidence="7">
    <location>
        <begin position="323"/>
        <end position="346"/>
    </location>
</feature>
<dbReference type="OrthoDB" id="322544at2"/>
<feature type="transmembrane region" description="Helical" evidence="7">
    <location>
        <begin position="352"/>
        <end position="374"/>
    </location>
</feature>
<feature type="transmembrane region" description="Helical" evidence="7">
    <location>
        <begin position="133"/>
        <end position="154"/>
    </location>
</feature>
<feature type="transmembrane region" description="Helical" evidence="7">
    <location>
        <begin position="386"/>
        <end position="405"/>
    </location>
</feature>
<feature type="transmembrane region" description="Helical" evidence="7">
    <location>
        <begin position="425"/>
        <end position="449"/>
    </location>
</feature>
<feature type="transmembrane region" description="Helical" evidence="7">
    <location>
        <begin position="292"/>
        <end position="311"/>
    </location>
</feature>
<evidence type="ECO:0000256" key="2">
    <source>
        <dbReference type="ARBA" id="ARBA00022448"/>
    </source>
</evidence>
<dbReference type="Pfam" id="PF07690">
    <property type="entry name" value="MFS_1"/>
    <property type="match status" value="1"/>
</dbReference>
<dbReference type="InterPro" id="IPR036259">
    <property type="entry name" value="MFS_trans_sf"/>
</dbReference>
<dbReference type="InterPro" id="IPR050171">
    <property type="entry name" value="MFS_Transporters"/>
</dbReference>